<evidence type="ECO:0000313" key="1">
    <source>
        <dbReference type="EMBL" id="KAG0254415.1"/>
    </source>
</evidence>
<dbReference type="EMBL" id="JAAAJB010000518">
    <property type="protein sequence ID" value="KAG0254415.1"/>
    <property type="molecule type" value="Genomic_DNA"/>
</dbReference>
<feature type="non-terminal residue" evidence="1">
    <location>
        <position position="1"/>
    </location>
</feature>
<protein>
    <submittedName>
        <fullName evidence="1">Uncharacterized protein</fullName>
    </submittedName>
</protein>
<organism evidence="1 2">
    <name type="scientific">Actinomortierella ambigua</name>
    <dbReference type="NCBI Taxonomy" id="1343610"/>
    <lineage>
        <taxon>Eukaryota</taxon>
        <taxon>Fungi</taxon>
        <taxon>Fungi incertae sedis</taxon>
        <taxon>Mucoromycota</taxon>
        <taxon>Mortierellomycotina</taxon>
        <taxon>Mortierellomycetes</taxon>
        <taxon>Mortierellales</taxon>
        <taxon>Mortierellaceae</taxon>
        <taxon>Actinomortierella</taxon>
    </lineage>
</organism>
<dbReference type="AlphaFoldDB" id="A0A9P6PXV9"/>
<dbReference type="Proteomes" id="UP000807716">
    <property type="component" value="Unassembled WGS sequence"/>
</dbReference>
<proteinExistence type="predicted"/>
<gene>
    <name evidence="1" type="ORF">DFQ27_006849</name>
</gene>
<sequence length="82" mass="9725">GINGAGMSIYWFKNEEALNASEIQHQLNSKFTKLLAIEYIDRMLRFQPMVEWRNAALEEPYSLDWDEIYPLYPLKSLQRAEE</sequence>
<accession>A0A9P6PXV9</accession>
<name>A0A9P6PXV9_9FUNG</name>
<keyword evidence="2" id="KW-1185">Reference proteome</keyword>
<reference evidence="1" key="1">
    <citation type="journal article" date="2020" name="Fungal Divers.">
        <title>Resolving the Mortierellaceae phylogeny through synthesis of multi-gene phylogenetics and phylogenomics.</title>
        <authorList>
            <person name="Vandepol N."/>
            <person name="Liber J."/>
            <person name="Desiro A."/>
            <person name="Na H."/>
            <person name="Kennedy M."/>
            <person name="Barry K."/>
            <person name="Grigoriev I.V."/>
            <person name="Miller A.N."/>
            <person name="O'Donnell K."/>
            <person name="Stajich J.E."/>
            <person name="Bonito G."/>
        </authorList>
    </citation>
    <scope>NUCLEOTIDE SEQUENCE</scope>
    <source>
        <strain evidence="1">BC1065</strain>
    </source>
</reference>
<comment type="caution">
    <text evidence="1">The sequence shown here is derived from an EMBL/GenBank/DDBJ whole genome shotgun (WGS) entry which is preliminary data.</text>
</comment>
<evidence type="ECO:0000313" key="2">
    <source>
        <dbReference type="Proteomes" id="UP000807716"/>
    </source>
</evidence>